<dbReference type="CDD" id="cd07377">
    <property type="entry name" value="WHTH_GntR"/>
    <property type="match status" value="1"/>
</dbReference>
<dbReference type="InterPro" id="IPR036388">
    <property type="entry name" value="WH-like_DNA-bd_sf"/>
</dbReference>
<feature type="region of interest" description="Disordered" evidence="4">
    <location>
        <begin position="221"/>
        <end position="258"/>
    </location>
</feature>
<organism evidence="6 7">
    <name type="scientific">Paenibacillus wenxiniae</name>
    <dbReference type="NCBI Taxonomy" id="1636843"/>
    <lineage>
        <taxon>Bacteria</taxon>
        <taxon>Bacillati</taxon>
        <taxon>Bacillota</taxon>
        <taxon>Bacilli</taxon>
        <taxon>Bacillales</taxon>
        <taxon>Paenibacillaceae</taxon>
        <taxon>Paenibacillus</taxon>
    </lineage>
</organism>
<dbReference type="PRINTS" id="PR00033">
    <property type="entry name" value="HTHASNC"/>
</dbReference>
<dbReference type="Pfam" id="PF00392">
    <property type="entry name" value="GntR"/>
    <property type="match status" value="1"/>
</dbReference>
<evidence type="ECO:0000256" key="4">
    <source>
        <dbReference type="SAM" id="MobiDB-lite"/>
    </source>
</evidence>
<dbReference type="InterPro" id="IPR000485">
    <property type="entry name" value="AsnC-type_HTH_dom"/>
</dbReference>
<dbReference type="SMART" id="SM00895">
    <property type="entry name" value="FCD"/>
    <property type="match status" value="1"/>
</dbReference>
<feature type="compositionally biased region" description="Polar residues" evidence="4">
    <location>
        <begin position="221"/>
        <end position="230"/>
    </location>
</feature>
<keyword evidence="7" id="KW-1185">Reference proteome</keyword>
<dbReference type="Proteomes" id="UP001597233">
    <property type="component" value="Unassembled WGS sequence"/>
</dbReference>
<dbReference type="Pfam" id="PF07729">
    <property type="entry name" value="FCD"/>
    <property type="match status" value="1"/>
</dbReference>
<dbReference type="PRINTS" id="PR00035">
    <property type="entry name" value="HTHGNTR"/>
</dbReference>
<keyword evidence="1" id="KW-0805">Transcription regulation</keyword>
<evidence type="ECO:0000313" key="7">
    <source>
        <dbReference type="Proteomes" id="UP001597233"/>
    </source>
</evidence>
<dbReference type="SMART" id="SM00345">
    <property type="entry name" value="HTH_GNTR"/>
    <property type="match status" value="1"/>
</dbReference>
<dbReference type="PANTHER" id="PTHR43537">
    <property type="entry name" value="TRANSCRIPTIONAL REGULATOR, GNTR FAMILY"/>
    <property type="match status" value="1"/>
</dbReference>
<dbReference type="InterPro" id="IPR008920">
    <property type="entry name" value="TF_FadR/GntR_C"/>
</dbReference>
<name>A0ABW4RNJ9_9BACL</name>
<dbReference type="EMBL" id="JBHUEH010000032">
    <property type="protein sequence ID" value="MFD1887818.1"/>
    <property type="molecule type" value="Genomic_DNA"/>
</dbReference>
<dbReference type="PROSITE" id="PS50949">
    <property type="entry name" value="HTH_GNTR"/>
    <property type="match status" value="1"/>
</dbReference>
<evidence type="ECO:0000259" key="5">
    <source>
        <dbReference type="PROSITE" id="PS50949"/>
    </source>
</evidence>
<gene>
    <name evidence="6" type="ORF">ACFSC9_20265</name>
</gene>
<dbReference type="PANTHER" id="PTHR43537:SF24">
    <property type="entry name" value="GLUCONATE OPERON TRANSCRIPTIONAL REPRESSOR"/>
    <property type="match status" value="1"/>
</dbReference>
<accession>A0ABW4RNJ9</accession>
<reference evidence="7" key="1">
    <citation type="journal article" date="2019" name="Int. J. Syst. Evol. Microbiol.">
        <title>The Global Catalogue of Microorganisms (GCM) 10K type strain sequencing project: providing services to taxonomists for standard genome sequencing and annotation.</title>
        <authorList>
            <consortium name="The Broad Institute Genomics Platform"/>
            <consortium name="The Broad Institute Genome Sequencing Center for Infectious Disease"/>
            <person name="Wu L."/>
            <person name="Ma J."/>
        </authorList>
    </citation>
    <scope>NUCLEOTIDE SEQUENCE [LARGE SCALE GENOMIC DNA]</scope>
    <source>
        <strain evidence="7">CCUG 54950</strain>
    </source>
</reference>
<dbReference type="Gene3D" id="1.10.10.10">
    <property type="entry name" value="Winged helix-like DNA-binding domain superfamily/Winged helix DNA-binding domain"/>
    <property type="match status" value="1"/>
</dbReference>
<dbReference type="InterPro" id="IPR000524">
    <property type="entry name" value="Tscrpt_reg_HTH_GntR"/>
</dbReference>
<feature type="domain" description="HTH gntR-type" evidence="5">
    <location>
        <begin position="12"/>
        <end position="79"/>
    </location>
</feature>
<dbReference type="RefSeq" id="WP_347323896.1">
    <property type="nucleotide sequence ID" value="NZ_JBCGUH010000002.1"/>
</dbReference>
<comment type="caution">
    <text evidence="6">The sequence shown here is derived from an EMBL/GenBank/DDBJ whole genome shotgun (WGS) entry which is preliminary data.</text>
</comment>
<proteinExistence type="predicted"/>
<keyword evidence="2" id="KW-0238">DNA-binding</keyword>
<dbReference type="InterPro" id="IPR036390">
    <property type="entry name" value="WH_DNA-bd_sf"/>
</dbReference>
<evidence type="ECO:0000313" key="6">
    <source>
        <dbReference type="EMBL" id="MFD1887818.1"/>
    </source>
</evidence>
<evidence type="ECO:0000256" key="1">
    <source>
        <dbReference type="ARBA" id="ARBA00023015"/>
    </source>
</evidence>
<evidence type="ECO:0000256" key="3">
    <source>
        <dbReference type="ARBA" id="ARBA00023163"/>
    </source>
</evidence>
<keyword evidence="3" id="KW-0804">Transcription</keyword>
<sequence>MSHTGIQKINRTSLRDQVYTALRQSIVTLELAPEQKLNDTELAAHFGVSRTPVREALKRLEDEGLIESFPGAITRIAPLYNDAARHAFPVAAALHALATRLAVPHLHEQHWHELEQANAKLIQALQQQNALAAIEADDEFHRIFVQACANPELEKALRSVMSKIRRLELAKFSRIDHTHSPEDHKRIIAACQQGDAVLAAAEMEHNWLSLAEWLELELQKASPSDATASESIAEDDQPHQTNKQPSTTNTKQESTNSL</sequence>
<feature type="compositionally biased region" description="Polar residues" evidence="4">
    <location>
        <begin position="239"/>
        <end position="258"/>
    </location>
</feature>
<dbReference type="SUPFAM" id="SSF48008">
    <property type="entry name" value="GntR ligand-binding domain-like"/>
    <property type="match status" value="1"/>
</dbReference>
<dbReference type="Gene3D" id="1.20.120.530">
    <property type="entry name" value="GntR ligand-binding domain-like"/>
    <property type="match status" value="1"/>
</dbReference>
<dbReference type="SUPFAM" id="SSF46785">
    <property type="entry name" value="Winged helix' DNA-binding domain"/>
    <property type="match status" value="1"/>
</dbReference>
<protein>
    <submittedName>
        <fullName evidence="6">GntR family transcriptional regulator</fullName>
    </submittedName>
</protein>
<evidence type="ECO:0000256" key="2">
    <source>
        <dbReference type="ARBA" id="ARBA00023125"/>
    </source>
</evidence>
<dbReference type="InterPro" id="IPR011711">
    <property type="entry name" value="GntR_C"/>
</dbReference>